<dbReference type="EMBL" id="JACAZF010000007">
    <property type="protein sequence ID" value="KAF7299358.1"/>
    <property type="molecule type" value="Genomic_DNA"/>
</dbReference>
<dbReference type="Proteomes" id="UP000636479">
    <property type="component" value="Unassembled WGS sequence"/>
</dbReference>
<dbReference type="RefSeq" id="XP_037218746.1">
    <property type="nucleotide sequence ID" value="XM_037365504.1"/>
</dbReference>
<gene>
    <name evidence="1" type="ORF">MIND_00885000</name>
</gene>
<keyword evidence="2" id="KW-1185">Reference proteome</keyword>
<sequence>MSIQRATTLVDERTAQTTEKYILIPVLPYNEKLRLGYMRRNQPFPLDKLPEEYYPCSRKSDRPPDFVFGFPLRYAEGDQDLTRTAAKLYAMQDKIPDEDLRNRTKYGPTRAIAKYISESIDGDFIDYISPCEVDTDDDIYILFRLFASYIPTSPSPPYWVEQLAKIAKDILRELGWDDVEEPGWYLDVMSKATEDYADYNFGSSWRRY</sequence>
<dbReference type="AlphaFoldDB" id="A0A8H6W2K5"/>
<comment type="caution">
    <text evidence="1">The sequence shown here is derived from an EMBL/GenBank/DDBJ whole genome shotgun (WGS) entry which is preliminary data.</text>
</comment>
<name>A0A8H6W2K5_9AGAR</name>
<evidence type="ECO:0000313" key="1">
    <source>
        <dbReference type="EMBL" id="KAF7299358.1"/>
    </source>
</evidence>
<proteinExistence type="predicted"/>
<evidence type="ECO:0000313" key="2">
    <source>
        <dbReference type="Proteomes" id="UP000636479"/>
    </source>
</evidence>
<organism evidence="1 2">
    <name type="scientific">Mycena indigotica</name>
    <dbReference type="NCBI Taxonomy" id="2126181"/>
    <lineage>
        <taxon>Eukaryota</taxon>
        <taxon>Fungi</taxon>
        <taxon>Dikarya</taxon>
        <taxon>Basidiomycota</taxon>
        <taxon>Agaricomycotina</taxon>
        <taxon>Agaricomycetes</taxon>
        <taxon>Agaricomycetidae</taxon>
        <taxon>Agaricales</taxon>
        <taxon>Marasmiineae</taxon>
        <taxon>Mycenaceae</taxon>
        <taxon>Mycena</taxon>
    </lineage>
</organism>
<reference evidence="1" key="1">
    <citation type="submission" date="2020-05" db="EMBL/GenBank/DDBJ databases">
        <title>Mycena genomes resolve the evolution of fungal bioluminescence.</title>
        <authorList>
            <person name="Tsai I.J."/>
        </authorList>
    </citation>
    <scope>NUCLEOTIDE SEQUENCE</scope>
    <source>
        <strain evidence="1">171206Taipei</strain>
    </source>
</reference>
<dbReference type="GeneID" id="59348020"/>
<protein>
    <submittedName>
        <fullName evidence="1">Uncharacterized protein</fullName>
    </submittedName>
</protein>
<accession>A0A8H6W2K5</accession>
<dbReference type="OrthoDB" id="3050272at2759"/>